<keyword evidence="4" id="KW-0694">RNA-binding</keyword>
<dbReference type="InterPro" id="IPR011545">
    <property type="entry name" value="DEAD/DEAH_box_helicase_dom"/>
</dbReference>
<evidence type="ECO:0000256" key="1">
    <source>
        <dbReference type="ARBA" id="ARBA00022741"/>
    </source>
</evidence>
<keyword evidence="2 4" id="KW-0378">Hydrolase</keyword>
<keyword evidence="7" id="KW-1185">Reference proteome</keyword>
<keyword evidence="5" id="KW-1133">Transmembrane helix</keyword>
<dbReference type="GO" id="GO:0003723">
    <property type="term" value="F:RNA binding"/>
    <property type="evidence" value="ECO:0007669"/>
    <property type="project" value="UniProtKB-UniRule"/>
</dbReference>
<dbReference type="AlphaFoldDB" id="A0AAF5D0N2"/>
<reference evidence="8" key="1">
    <citation type="submission" date="2024-02" db="UniProtKB">
        <authorList>
            <consortium name="WormBaseParasite"/>
        </authorList>
    </citation>
    <scope>IDENTIFICATION</scope>
</reference>
<proteinExistence type="inferred from homology"/>
<keyword evidence="3 4" id="KW-0067">ATP-binding</keyword>
<dbReference type="InterPro" id="IPR027417">
    <property type="entry name" value="P-loop_NTPase"/>
</dbReference>
<evidence type="ECO:0000256" key="4">
    <source>
        <dbReference type="RuleBase" id="RU365068"/>
    </source>
</evidence>
<comment type="catalytic activity">
    <reaction evidence="4">
        <text>ATP + H2O = ADP + phosphate + H(+)</text>
        <dbReference type="Rhea" id="RHEA:13065"/>
        <dbReference type="ChEBI" id="CHEBI:15377"/>
        <dbReference type="ChEBI" id="CHEBI:15378"/>
        <dbReference type="ChEBI" id="CHEBI:30616"/>
        <dbReference type="ChEBI" id="CHEBI:43474"/>
        <dbReference type="ChEBI" id="CHEBI:456216"/>
        <dbReference type="EC" id="3.6.4.13"/>
    </reaction>
</comment>
<dbReference type="GO" id="GO:0005524">
    <property type="term" value="F:ATP binding"/>
    <property type="evidence" value="ECO:0007669"/>
    <property type="project" value="UniProtKB-UniRule"/>
</dbReference>
<protein>
    <recommendedName>
        <fullName evidence="4">ATP-dependent RNA helicase</fullName>
        <ecNumber evidence="4">3.6.4.13</ecNumber>
    </recommendedName>
</protein>
<dbReference type="Pfam" id="PF00270">
    <property type="entry name" value="DEAD"/>
    <property type="match status" value="1"/>
</dbReference>
<accession>A0AAF5D0N2</accession>
<dbReference type="Pfam" id="PF21203">
    <property type="entry name" value="ECM10"/>
    <property type="match status" value="1"/>
</dbReference>
<keyword evidence="5" id="KW-0472">Membrane</keyword>
<keyword evidence="5" id="KW-0812">Transmembrane</keyword>
<dbReference type="SUPFAM" id="SSF52540">
    <property type="entry name" value="P-loop containing nucleoside triphosphate hydrolases"/>
    <property type="match status" value="1"/>
</dbReference>
<dbReference type="PANTHER" id="PTHR24031">
    <property type="entry name" value="RNA HELICASE"/>
    <property type="match status" value="1"/>
</dbReference>
<organism evidence="7 8">
    <name type="scientific">Strongyloides stercoralis</name>
    <name type="common">Threadworm</name>
    <dbReference type="NCBI Taxonomy" id="6248"/>
    <lineage>
        <taxon>Eukaryota</taxon>
        <taxon>Metazoa</taxon>
        <taxon>Ecdysozoa</taxon>
        <taxon>Nematoda</taxon>
        <taxon>Chromadorea</taxon>
        <taxon>Rhabditida</taxon>
        <taxon>Tylenchina</taxon>
        <taxon>Panagrolaimomorpha</taxon>
        <taxon>Strongyloidoidea</taxon>
        <taxon>Strongyloididae</taxon>
        <taxon>Strongyloides</taxon>
    </lineage>
</organism>
<name>A0AAF5D0N2_STRER</name>
<dbReference type="GO" id="GO:0003724">
    <property type="term" value="F:RNA helicase activity"/>
    <property type="evidence" value="ECO:0007669"/>
    <property type="project" value="UniProtKB-EC"/>
</dbReference>
<feature type="transmembrane region" description="Helical" evidence="5">
    <location>
        <begin position="602"/>
        <end position="619"/>
    </location>
</feature>
<evidence type="ECO:0000313" key="7">
    <source>
        <dbReference type="Proteomes" id="UP000035681"/>
    </source>
</evidence>
<dbReference type="WBParaSite" id="TCONS_00004174.p1">
    <property type="protein sequence ID" value="TCONS_00004174.p1"/>
    <property type="gene ID" value="XLOC_001273"/>
</dbReference>
<dbReference type="Proteomes" id="UP000035681">
    <property type="component" value="Unplaced"/>
</dbReference>
<feature type="domain" description="DEAD/DEAH-box helicase" evidence="6">
    <location>
        <begin position="36"/>
        <end position="184"/>
    </location>
</feature>
<dbReference type="EC" id="3.6.4.13" evidence="4"/>
<comment type="similarity">
    <text evidence="4">Belongs to the DEAD box helicase family.</text>
</comment>
<evidence type="ECO:0000256" key="3">
    <source>
        <dbReference type="ARBA" id="ARBA00022840"/>
    </source>
</evidence>
<keyword evidence="1 4" id="KW-0547">Nucleotide-binding</keyword>
<dbReference type="GO" id="GO:0016787">
    <property type="term" value="F:hydrolase activity"/>
    <property type="evidence" value="ECO:0007669"/>
    <property type="project" value="UniProtKB-KW"/>
</dbReference>
<keyword evidence="4" id="KW-0347">Helicase</keyword>
<comment type="function">
    <text evidence="4">RNA helicase.</text>
</comment>
<evidence type="ECO:0000259" key="6">
    <source>
        <dbReference type="Pfam" id="PF00270"/>
    </source>
</evidence>
<evidence type="ECO:0000256" key="2">
    <source>
        <dbReference type="ARBA" id="ARBA00022801"/>
    </source>
</evidence>
<comment type="domain">
    <text evidence="4">The Q motif is unique to and characteristic of the DEAD box family of RNA helicases and controls ATP binding and hydrolysis.</text>
</comment>
<dbReference type="Gene3D" id="3.40.50.300">
    <property type="entry name" value="P-loop containing nucleotide triphosphate hydrolases"/>
    <property type="match status" value="1"/>
</dbReference>
<evidence type="ECO:0000256" key="5">
    <source>
        <dbReference type="SAM" id="Phobius"/>
    </source>
</evidence>
<evidence type="ECO:0000313" key="8">
    <source>
        <dbReference type="WBParaSite" id="TCONS_00004174.p1"/>
    </source>
</evidence>
<sequence length="625" mass="71874">TFKMDEGLVQFSDLNLEPNLVDRLKEIGKHHVIGPQQKIIETIINKNDNVILRSGKQTGKSTGYLIPMINEGIKRMNRNDNRRCIGLIITWSSLSVKDIFELANEMCFAFPISLVSGQSRTLKTNIEKKYFIMITKARLLLRHIFDFEEFFDGLKYIVVEEASCFVSIDKNSILVDILKKIRNKSGSDIITILSCIDFKGTQYKLKEQFLEEKTKSISVIGFDSDSCADNKSIYESNNDSVDEFKRESVDEPVNESNIDNNFTVKKHRSYFKKISSMCLIFIYTDVINVNYVFQKYMNPILKRKNKNIIIYVGSEESLDDIRKILDFSKIPFQISNSEMGDENKFDHPFGNVLVCLDGVEDKLTNDLKQKIVVHYHLPSTIEIYNKRIEDQKTSGEYLISIILDNEESLLFTIYLFNLTLAVPKDVVVKFAISDYKKTEVLGYLKFQHVYNSGPNITSYFSPEKNALKNLKNQIQNALQSDEQMYYLSLDNDKFITSLPLCILAESNLAHRLDVVIGEDENEIKSITLHPYESYIGHLNGTCPESKGLAKEFKKDPEFHVKIFRPIPIPNPDYRTFVKRLEKEKQQRAAGGDGDNRSFLQKYWLYIALFVLIFVISSAANPDGQA</sequence>